<dbReference type="Proteomes" id="UP000256748">
    <property type="component" value="Unassembled WGS sequence"/>
</dbReference>
<sequence>MIDMTKVREQEILVRDTMQSLSDTLHAMFLGGITDLSDYQLVGRPDGVFLLPASEAYSGPSASVPDGLHPSMLDNALDTDFCVARIAYTIFVFGEFGSNLPPTHFAEVSKGLDFILLGAIAVQNILLQRGATMPSPIAGRATLQ</sequence>
<accession>A0A3E1BXV4</accession>
<organism evidence="1 2">
    <name type="scientific">Rhizobium leguminosarum bv. trifolii</name>
    <dbReference type="NCBI Taxonomy" id="386"/>
    <lineage>
        <taxon>Bacteria</taxon>
        <taxon>Pseudomonadati</taxon>
        <taxon>Pseudomonadota</taxon>
        <taxon>Alphaproteobacteria</taxon>
        <taxon>Hyphomicrobiales</taxon>
        <taxon>Rhizobiaceae</taxon>
        <taxon>Rhizobium/Agrobacterium group</taxon>
        <taxon>Rhizobium</taxon>
    </lineage>
</organism>
<proteinExistence type="predicted"/>
<dbReference type="RefSeq" id="WP_116272609.1">
    <property type="nucleotide sequence ID" value="NZ_KZ859521.1"/>
</dbReference>
<evidence type="ECO:0000313" key="1">
    <source>
        <dbReference type="EMBL" id="RFB99940.1"/>
    </source>
</evidence>
<name>A0A3E1BXV4_RHILT</name>
<dbReference type="AlphaFoldDB" id="A0A3E1BXV4"/>
<dbReference type="EMBL" id="NAOO01000004">
    <property type="protein sequence ID" value="RFB99940.1"/>
    <property type="molecule type" value="Genomic_DNA"/>
</dbReference>
<evidence type="ECO:0000313" key="2">
    <source>
        <dbReference type="Proteomes" id="UP000256748"/>
    </source>
</evidence>
<protein>
    <submittedName>
        <fullName evidence="1">Uncharacterized protein</fullName>
    </submittedName>
</protein>
<reference evidence="1 2" key="1">
    <citation type="submission" date="2017-03" db="EMBL/GenBank/DDBJ databases">
        <title>Genome analysis of Rhizobial strains effectives or ineffectives for nitrogen fixation isolated from bean seeds.</title>
        <authorList>
            <person name="Peralta H."/>
            <person name="Aguilar-Vera A."/>
            <person name="Mora Y."/>
            <person name="Vargas-Lagunas C."/>
            <person name="Girard L."/>
            <person name="Mora J."/>
        </authorList>
    </citation>
    <scope>NUCLEOTIDE SEQUENCE [LARGE SCALE GENOMIC DNA]</scope>
    <source>
        <strain evidence="1 2">CCGM5</strain>
    </source>
</reference>
<gene>
    <name evidence="1" type="ORF">B5K10_05400</name>
</gene>
<comment type="caution">
    <text evidence="1">The sequence shown here is derived from an EMBL/GenBank/DDBJ whole genome shotgun (WGS) entry which is preliminary data.</text>
</comment>